<evidence type="ECO:0000313" key="4">
    <source>
        <dbReference type="RefSeq" id="XP_026732396.1"/>
    </source>
</evidence>
<proteinExistence type="predicted"/>
<dbReference type="InParanoid" id="A0A7E5VWA2"/>
<accession>A0A7E5VWA2</accession>
<keyword evidence="3" id="KW-1185">Reference proteome</keyword>
<feature type="domain" description="Kazal-like" evidence="2">
    <location>
        <begin position="42"/>
        <end position="101"/>
    </location>
</feature>
<evidence type="ECO:0000256" key="1">
    <source>
        <dbReference type="SAM" id="SignalP"/>
    </source>
</evidence>
<dbReference type="KEGG" id="tnl:113497154"/>
<reference evidence="4" key="1">
    <citation type="submission" date="2025-08" db="UniProtKB">
        <authorList>
            <consortium name="RefSeq"/>
        </authorList>
    </citation>
    <scope>IDENTIFICATION</scope>
</reference>
<name>A0A7E5VWA2_TRINI</name>
<keyword evidence="1" id="KW-0732">Signal</keyword>
<organism evidence="3 4">
    <name type="scientific">Trichoplusia ni</name>
    <name type="common">Cabbage looper</name>
    <dbReference type="NCBI Taxonomy" id="7111"/>
    <lineage>
        <taxon>Eukaryota</taxon>
        <taxon>Metazoa</taxon>
        <taxon>Ecdysozoa</taxon>
        <taxon>Arthropoda</taxon>
        <taxon>Hexapoda</taxon>
        <taxon>Insecta</taxon>
        <taxon>Pterygota</taxon>
        <taxon>Neoptera</taxon>
        <taxon>Endopterygota</taxon>
        <taxon>Lepidoptera</taxon>
        <taxon>Glossata</taxon>
        <taxon>Ditrysia</taxon>
        <taxon>Noctuoidea</taxon>
        <taxon>Noctuidae</taxon>
        <taxon>Plusiinae</taxon>
        <taxon>Trichoplusia</taxon>
    </lineage>
</organism>
<dbReference type="AlphaFoldDB" id="A0A7E5VWA2"/>
<dbReference type="GeneID" id="113497154"/>
<dbReference type="InterPro" id="IPR002350">
    <property type="entry name" value="Kazal_dom"/>
</dbReference>
<gene>
    <name evidence="4" type="primary">LOC113497154</name>
</gene>
<sequence>MCRRLVVLLAVSTFLKYTEAQSGNYRKQVIKYPSDTQFWATDFFVKGCKNFLDSCPHSYKIQQICARNYDGIFKNFNNYCEMQYENCNSWKNWHVFRRERC</sequence>
<evidence type="ECO:0000259" key="2">
    <source>
        <dbReference type="PROSITE" id="PS51465"/>
    </source>
</evidence>
<dbReference type="RefSeq" id="XP_026732396.1">
    <property type="nucleotide sequence ID" value="XM_026876595.1"/>
</dbReference>
<feature type="chain" id="PRO_5028869296" evidence="1">
    <location>
        <begin position="21"/>
        <end position="101"/>
    </location>
</feature>
<evidence type="ECO:0000313" key="3">
    <source>
        <dbReference type="Proteomes" id="UP000322000"/>
    </source>
</evidence>
<feature type="signal peptide" evidence="1">
    <location>
        <begin position="1"/>
        <end position="20"/>
    </location>
</feature>
<dbReference type="PROSITE" id="PS51465">
    <property type="entry name" value="KAZAL_2"/>
    <property type="match status" value="1"/>
</dbReference>
<dbReference type="Proteomes" id="UP000322000">
    <property type="component" value="Chromosome 1"/>
</dbReference>
<protein>
    <submittedName>
        <fullName evidence="4">Uncharacterized protein LOC113497154</fullName>
    </submittedName>
</protein>
<dbReference type="Gene3D" id="3.30.60.30">
    <property type="match status" value="1"/>
</dbReference>
<dbReference type="OrthoDB" id="7067360at2759"/>